<evidence type="ECO:0000313" key="2">
    <source>
        <dbReference type="EMBL" id="NMR71823.1"/>
    </source>
</evidence>
<accession>A0ABX1UED5</accession>
<feature type="chain" id="PRO_5046207262" description="Porin" evidence="1">
    <location>
        <begin position="20"/>
        <end position="227"/>
    </location>
</feature>
<sequence>MKIRNLLSIAALLSSNAFASDTLETIKDTFSVSFGSETTATLNASYDLSEDWRVFGEVDSEGYWEAGVGYNFIIGNIYNEVTFYAADGLDKAKPWVGYFAAGYLAKDLVMYGSVDVGYGKFARSASGDLIDIDVTNNHFNMDATVGLMYDITDWFALGYEFSHYNRYDINELSINDRYKSDKGLNHVVHSHEVSATFNIKGVKPTVSYHFYEDSDLNFAEVGLYFDF</sequence>
<keyword evidence="1" id="KW-0732">Signal</keyword>
<reference evidence="2 3" key="1">
    <citation type="submission" date="2020-04" db="EMBL/GenBank/DDBJ databases">
        <title>WGS-Seq of Vibrio isolated by the O'Toole Lab.</title>
        <authorList>
            <person name="Mckone K.P."/>
            <person name="Whitaker R."/>
            <person name="Sevigney J.L."/>
            <person name="Herring J.B."/>
            <person name="O'Toole G."/>
        </authorList>
    </citation>
    <scope>NUCLEOTIDE SEQUENCE [LARGE SCALE GENOMIC DNA]</scope>
    <source>
        <strain evidence="2 3">BS_02</strain>
    </source>
</reference>
<feature type="signal peptide" evidence="1">
    <location>
        <begin position="1"/>
        <end position="19"/>
    </location>
</feature>
<comment type="caution">
    <text evidence="2">The sequence shown here is derived from an EMBL/GenBank/DDBJ whole genome shotgun (WGS) entry which is preliminary data.</text>
</comment>
<keyword evidence="3" id="KW-1185">Reference proteome</keyword>
<name>A0ABX1UED5_9VIBR</name>
<evidence type="ECO:0008006" key="4">
    <source>
        <dbReference type="Google" id="ProtNLM"/>
    </source>
</evidence>
<proteinExistence type="predicted"/>
<evidence type="ECO:0000256" key="1">
    <source>
        <dbReference type="SAM" id="SignalP"/>
    </source>
</evidence>
<protein>
    <recommendedName>
        <fullName evidence="4">Porin</fullName>
    </recommendedName>
</protein>
<evidence type="ECO:0000313" key="3">
    <source>
        <dbReference type="Proteomes" id="UP000590068"/>
    </source>
</evidence>
<organism evidence="2 3">
    <name type="scientific">Vibrio breoganii</name>
    <dbReference type="NCBI Taxonomy" id="553239"/>
    <lineage>
        <taxon>Bacteria</taxon>
        <taxon>Pseudomonadati</taxon>
        <taxon>Pseudomonadota</taxon>
        <taxon>Gammaproteobacteria</taxon>
        <taxon>Vibrionales</taxon>
        <taxon>Vibrionaceae</taxon>
        <taxon>Vibrio</taxon>
    </lineage>
</organism>
<dbReference type="EMBL" id="JABCJR010000053">
    <property type="protein sequence ID" value="NMR71823.1"/>
    <property type="molecule type" value="Genomic_DNA"/>
</dbReference>
<dbReference type="RefSeq" id="WP_102443398.1">
    <property type="nucleotide sequence ID" value="NZ_JABBXC010000054.1"/>
</dbReference>
<gene>
    <name evidence="2" type="ORF">HJ568_18020</name>
</gene>
<dbReference type="Proteomes" id="UP000590068">
    <property type="component" value="Unassembled WGS sequence"/>
</dbReference>